<keyword evidence="4" id="KW-0539">Nucleus</keyword>
<name>H6C0F8_EXODN</name>
<evidence type="ECO:0000256" key="2">
    <source>
        <dbReference type="ARBA" id="ARBA00023125"/>
    </source>
</evidence>
<accession>H6C0F8</accession>
<feature type="compositionally biased region" description="Polar residues" evidence="5">
    <location>
        <begin position="389"/>
        <end position="412"/>
    </location>
</feature>
<feature type="compositionally biased region" description="Basic and acidic residues" evidence="5">
    <location>
        <begin position="305"/>
        <end position="325"/>
    </location>
</feature>
<dbReference type="Proteomes" id="UP000007304">
    <property type="component" value="Unassembled WGS sequence"/>
</dbReference>
<dbReference type="STRING" id="858893.H6C0F8"/>
<dbReference type="RefSeq" id="XP_009156847.1">
    <property type="nucleotide sequence ID" value="XM_009158599.1"/>
</dbReference>
<dbReference type="Pfam" id="PF00172">
    <property type="entry name" value="Zn_clus"/>
    <property type="match status" value="1"/>
</dbReference>
<proteinExistence type="predicted"/>
<dbReference type="Gene3D" id="4.10.240.10">
    <property type="entry name" value="Zn(2)-C6 fungal-type DNA-binding domain"/>
    <property type="match status" value="1"/>
</dbReference>
<dbReference type="GO" id="GO:0008270">
    <property type="term" value="F:zinc ion binding"/>
    <property type="evidence" value="ECO:0007669"/>
    <property type="project" value="InterPro"/>
</dbReference>
<keyword evidence="2" id="KW-0238">DNA-binding</keyword>
<gene>
    <name evidence="7" type="ORF">HMPREF1120_04468</name>
</gene>
<sequence length="478" mass="51730">MAQMADPREPQRPQYPPVDSAPPPGDYYAQQSPSRPPVRDDRNPNPYAHPPPPSDPARQGQYADPRAAHPYPPPPPQGWPPQHAGYPPPPHYSDHQQHPAYAYPPRPDLAQPPQPMQPDAYRLPPPYPPPGYYPPQHYPPPPPAAAPRQRTAIACKYCRKRKIRCSGYDSSPDGRCQNCVRFNQQCLFHPVSSQAAFVPANAVYGPGARAPVAGQNDRPGQNGHYPREGEPPMLYGAHGQPLGPPSQYNYPPPPPPPPAAAAPPAAHGYPPPAAYPPYPGMAPYPPPPAAAGSPYDAQGQAQPVLHDDRVSLKRPPPDDDPHNENSHVSQSPHPTTRPRHSTYESRANSSGSYEYHDPNNSGAPTSPAVSTMSYQSYPPQQQPPRYTNGAHSQKGNASPTSGLTPQSAQGYNSPHHRHSHEEGRTPPPANQPNSAGSSANGRSGMKVHEMLGNPPGGLTEQRGRSDNEMLSKLDGKKQ</sequence>
<dbReference type="CDD" id="cd00067">
    <property type="entry name" value="GAL4"/>
    <property type="match status" value="1"/>
</dbReference>
<protein>
    <recommendedName>
        <fullName evidence="6">Zn(2)-C6 fungal-type domain-containing protein</fullName>
    </recommendedName>
</protein>
<feature type="compositionally biased region" description="Pro residues" evidence="5">
    <location>
        <begin position="123"/>
        <end position="145"/>
    </location>
</feature>
<evidence type="ECO:0000313" key="7">
    <source>
        <dbReference type="EMBL" id="EHY56386.1"/>
    </source>
</evidence>
<evidence type="ECO:0000256" key="5">
    <source>
        <dbReference type="SAM" id="MobiDB-lite"/>
    </source>
</evidence>
<feature type="compositionally biased region" description="Pro residues" evidence="5">
    <location>
        <begin position="269"/>
        <end position="289"/>
    </location>
</feature>
<dbReference type="VEuPathDB" id="FungiDB:HMPREF1120_04468"/>
<keyword evidence="1" id="KW-0805">Transcription regulation</keyword>
<dbReference type="GO" id="GO:0000981">
    <property type="term" value="F:DNA-binding transcription factor activity, RNA polymerase II-specific"/>
    <property type="evidence" value="ECO:0007669"/>
    <property type="project" value="InterPro"/>
</dbReference>
<dbReference type="GO" id="GO:0003677">
    <property type="term" value="F:DNA binding"/>
    <property type="evidence" value="ECO:0007669"/>
    <property type="project" value="UniProtKB-KW"/>
</dbReference>
<feature type="compositionally biased region" description="Polar residues" evidence="5">
    <location>
        <begin position="344"/>
        <end position="372"/>
    </location>
</feature>
<feature type="compositionally biased region" description="Pro residues" evidence="5">
    <location>
        <begin position="102"/>
        <end position="116"/>
    </location>
</feature>
<feature type="region of interest" description="Disordered" evidence="5">
    <location>
        <begin position="1"/>
        <end position="146"/>
    </location>
</feature>
<dbReference type="AlphaFoldDB" id="H6C0F8"/>
<dbReference type="SMART" id="SM00066">
    <property type="entry name" value="GAL4"/>
    <property type="match status" value="1"/>
</dbReference>
<dbReference type="PROSITE" id="PS00463">
    <property type="entry name" value="ZN2_CY6_FUNGAL_1"/>
    <property type="match status" value="1"/>
</dbReference>
<dbReference type="OrthoDB" id="5401558at2759"/>
<evidence type="ECO:0000259" key="6">
    <source>
        <dbReference type="PROSITE" id="PS50048"/>
    </source>
</evidence>
<dbReference type="SUPFAM" id="SSF57701">
    <property type="entry name" value="Zn2/Cys6 DNA-binding domain"/>
    <property type="match status" value="1"/>
</dbReference>
<feature type="domain" description="Zn(2)-C6 fungal-type" evidence="6">
    <location>
        <begin position="154"/>
        <end position="188"/>
    </location>
</feature>
<feature type="region of interest" description="Disordered" evidence="5">
    <location>
        <begin position="209"/>
        <end position="478"/>
    </location>
</feature>
<dbReference type="eggNOG" id="ENOG502S6QC">
    <property type="taxonomic scope" value="Eukaryota"/>
</dbReference>
<dbReference type="OMA" id="CKKTGND"/>
<dbReference type="PRINTS" id="PR01217">
    <property type="entry name" value="PRICHEXTENSN"/>
</dbReference>
<dbReference type="InParanoid" id="H6C0F8"/>
<evidence type="ECO:0000256" key="1">
    <source>
        <dbReference type="ARBA" id="ARBA00023015"/>
    </source>
</evidence>
<feature type="compositionally biased region" description="Low complexity" evidence="5">
    <location>
        <begin position="433"/>
        <end position="444"/>
    </location>
</feature>
<feature type="compositionally biased region" description="Pro residues" evidence="5">
    <location>
        <begin position="250"/>
        <end position="261"/>
    </location>
</feature>
<dbReference type="PROSITE" id="PS50048">
    <property type="entry name" value="ZN2_CY6_FUNGAL_2"/>
    <property type="match status" value="1"/>
</dbReference>
<keyword evidence="8" id="KW-1185">Reference proteome</keyword>
<evidence type="ECO:0000256" key="4">
    <source>
        <dbReference type="ARBA" id="ARBA00023242"/>
    </source>
</evidence>
<feature type="compositionally biased region" description="Pro residues" evidence="5">
    <location>
        <begin position="70"/>
        <end position="79"/>
    </location>
</feature>
<keyword evidence="3" id="KW-0804">Transcription</keyword>
<dbReference type="InterPro" id="IPR036864">
    <property type="entry name" value="Zn2-C6_fun-type_DNA-bd_sf"/>
</dbReference>
<evidence type="ECO:0000256" key="3">
    <source>
        <dbReference type="ARBA" id="ARBA00023163"/>
    </source>
</evidence>
<feature type="compositionally biased region" description="Basic and acidic residues" evidence="5">
    <location>
        <begin position="461"/>
        <end position="478"/>
    </location>
</feature>
<organism evidence="7 8">
    <name type="scientific">Exophiala dermatitidis (strain ATCC 34100 / CBS 525.76 / NIH/UT8656)</name>
    <name type="common">Black yeast</name>
    <name type="synonym">Wangiella dermatitidis</name>
    <dbReference type="NCBI Taxonomy" id="858893"/>
    <lineage>
        <taxon>Eukaryota</taxon>
        <taxon>Fungi</taxon>
        <taxon>Dikarya</taxon>
        <taxon>Ascomycota</taxon>
        <taxon>Pezizomycotina</taxon>
        <taxon>Eurotiomycetes</taxon>
        <taxon>Chaetothyriomycetidae</taxon>
        <taxon>Chaetothyriales</taxon>
        <taxon>Herpotrichiellaceae</taxon>
        <taxon>Exophiala</taxon>
    </lineage>
</organism>
<dbReference type="InterPro" id="IPR001138">
    <property type="entry name" value="Zn2Cys6_DnaBD"/>
</dbReference>
<dbReference type="EMBL" id="JH226133">
    <property type="protein sequence ID" value="EHY56386.1"/>
    <property type="molecule type" value="Genomic_DNA"/>
</dbReference>
<reference evidence="7" key="1">
    <citation type="submission" date="2011-07" db="EMBL/GenBank/DDBJ databases">
        <title>The Genome Sequence of Exophiala (Wangiella) dermatitidis NIH/UT8656.</title>
        <authorList>
            <consortium name="The Broad Institute Genome Sequencing Platform"/>
            <person name="Cuomo C."/>
            <person name="Wang Z."/>
            <person name="Hunicke-Smith S."/>
            <person name="Szanislo P.J."/>
            <person name="Earl A."/>
            <person name="Young S.K."/>
            <person name="Zeng Q."/>
            <person name="Gargeya S."/>
            <person name="Fitzgerald M."/>
            <person name="Haas B."/>
            <person name="Abouelleil A."/>
            <person name="Alvarado L."/>
            <person name="Arachchi H.M."/>
            <person name="Berlin A."/>
            <person name="Brown A."/>
            <person name="Chapman S.B."/>
            <person name="Chen Z."/>
            <person name="Dunbar C."/>
            <person name="Freedman E."/>
            <person name="Gearin G."/>
            <person name="Gellesch M."/>
            <person name="Goldberg J."/>
            <person name="Griggs A."/>
            <person name="Gujja S."/>
            <person name="Heiman D."/>
            <person name="Howarth C."/>
            <person name="Larson L."/>
            <person name="Lui A."/>
            <person name="MacDonald P.J.P."/>
            <person name="Montmayeur A."/>
            <person name="Murphy C."/>
            <person name="Neiman D."/>
            <person name="Pearson M."/>
            <person name="Priest M."/>
            <person name="Roberts A."/>
            <person name="Saif S."/>
            <person name="Shea T."/>
            <person name="Shenoy N."/>
            <person name="Sisk P."/>
            <person name="Stolte C."/>
            <person name="Sykes S."/>
            <person name="Wortman J."/>
            <person name="Nusbaum C."/>
            <person name="Birren B."/>
        </authorList>
    </citation>
    <scope>NUCLEOTIDE SEQUENCE</scope>
    <source>
        <strain evidence="7">NIH/UT8656</strain>
    </source>
</reference>
<evidence type="ECO:0000313" key="8">
    <source>
        <dbReference type="Proteomes" id="UP000007304"/>
    </source>
</evidence>
<feature type="compositionally biased region" description="Pro residues" evidence="5">
    <location>
        <begin position="13"/>
        <end position="25"/>
    </location>
</feature>
<feature type="compositionally biased region" description="Basic and acidic residues" evidence="5">
    <location>
        <begin position="1"/>
        <end position="11"/>
    </location>
</feature>
<dbReference type="GeneID" id="20309107"/>
<dbReference type="HOGENOM" id="CLU_059426_0_0_1"/>